<dbReference type="PANTHER" id="PTHR13633">
    <property type="entry name" value="MITOCHONDRIAL TRANSCRIPTION RESCUE FACTOR 1"/>
    <property type="match status" value="1"/>
</dbReference>
<sequence length="262" mass="30411">MNMLEHFRPEERAWVEQASDWKEAVETNFERRLTDFLDPRERDILASVIGKDETVHYAFAGGSDGAERKRALIYPFYEQPEQEDFQLILFEISYPQKFASLEHKDVLGALMGIGLKREKFGDILEGEGCFQFLAAAEVRSYIELNLPKIANVSVTPEEKPFSAMLPIEDQWVERETTVSSLRLDTFMAEAYRLSRSKTLPFIEKAKVRVNWKKVDQSSYMLRPGDYVSVRGLGRSKLMEVLGRTKKDKQRIVYGIKEQKRKK</sequence>
<feature type="domain" description="RNA-binding S4" evidence="2">
    <location>
        <begin position="181"/>
        <end position="246"/>
    </location>
</feature>
<gene>
    <name evidence="3" type="ORF">SAMN05421781_0187</name>
</gene>
<dbReference type="OrthoDB" id="9812787at2"/>
<dbReference type="EMBL" id="FNNC01000001">
    <property type="protein sequence ID" value="SDW03028.1"/>
    <property type="molecule type" value="Genomic_DNA"/>
</dbReference>
<dbReference type="PROSITE" id="PS50889">
    <property type="entry name" value="S4"/>
    <property type="match status" value="1"/>
</dbReference>
<dbReference type="CDD" id="cd00165">
    <property type="entry name" value="S4"/>
    <property type="match status" value="1"/>
</dbReference>
<dbReference type="InterPro" id="IPR002942">
    <property type="entry name" value="S4_RNA-bd"/>
</dbReference>
<dbReference type="SUPFAM" id="SSF55174">
    <property type="entry name" value="Alpha-L RNA-binding motif"/>
    <property type="match status" value="1"/>
</dbReference>
<dbReference type="Gene3D" id="3.30.1370.160">
    <property type="match status" value="1"/>
</dbReference>
<dbReference type="Pfam" id="PF01479">
    <property type="entry name" value="S4"/>
    <property type="match status" value="1"/>
</dbReference>
<dbReference type="PANTHER" id="PTHR13633:SF3">
    <property type="entry name" value="MITOCHONDRIAL TRANSCRIPTION RESCUE FACTOR 1"/>
    <property type="match status" value="1"/>
</dbReference>
<keyword evidence="1" id="KW-0694">RNA-binding</keyword>
<evidence type="ECO:0000313" key="4">
    <source>
        <dbReference type="Proteomes" id="UP000199488"/>
    </source>
</evidence>
<dbReference type="Pfam" id="PF17774">
    <property type="entry name" value="YlmH_RBD"/>
    <property type="match status" value="1"/>
</dbReference>
<dbReference type="Proteomes" id="UP000199488">
    <property type="component" value="Unassembled WGS sequence"/>
</dbReference>
<evidence type="ECO:0000313" key="3">
    <source>
        <dbReference type="EMBL" id="SDW03028.1"/>
    </source>
</evidence>
<accession>A0A1H2Q8C7</accession>
<dbReference type="InterPro" id="IPR036986">
    <property type="entry name" value="S4_RNA-bd_sf"/>
</dbReference>
<dbReference type="Gene3D" id="3.10.290.10">
    <property type="entry name" value="RNA-binding S4 domain"/>
    <property type="match status" value="1"/>
</dbReference>
<dbReference type="AlphaFoldDB" id="A0A1H2Q8C7"/>
<dbReference type="Gene3D" id="3.30.70.330">
    <property type="match status" value="1"/>
</dbReference>
<reference evidence="3 4" key="1">
    <citation type="submission" date="2016-10" db="EMBL/GenBank/DDBJ databases">
        <authorList>
            <person name="de Groot N.N."/>
        </authorList>
    </citation>
    <scope>NUCLEOTIDE SEQUENCE [LARGE SCALE GENOMIC DNA]</scope>
    <source>
        <strain evidence="3 4">DSM 23126</strain>
    </source>
</reference>
<dbReference type="GO" id="GO:0003723">
    <property type="term" value="F:RNA binding"/>
    <property type="evidence" value="ECO:0007669"/>
    <property type="project" value="UniProtKB-KW"/>
</dbReference>
<name>A0A1H2Q8C7_9BACI</name>
<protein>
    <submittedName>
        <fullName evidence="3">RNA-binding protein YlmH, contains S4-like domain</fullName>
    </submittedName>
</protein>
<dbReference type="RefSeq" id="WP_091610223.1">
    <property type="nucleotide sequence ID" value="NZ_FNNC01000001.1"/>
</dbReference>
<dbReference type="InterPro" id="IPR040591">
    <property type="entry name" value="RqcP2_RBD"/>
</dbReference>
<keyword evidence="4" id="KW-1185">Reference proteome</keyword>
<evidence type="ECO:0000256" key="1">
    <source>
        <dbReference type="PROSITE-ProRule" id="PRU00182"/>
    </source>
</evidence>
<dbReference type="STRING" id="1122204.SAMN05421781_0187"/>
<organism evidence="3 4">
    <name type="scientific">Marinococcus luteus</name>
    <dbReference type="NCBI Taxonomy" id="1122204"/>
    <lineage>
        <taxon>Bacteria</taxon>
        <taxon>Bacillati</taxon>
        <taxon>Bacillota</taxon>
        <taxon>Bacilli</taxon>
        <taxon>Bacillales</taxon>
        <taxon>Bacillaceae</taxon>
        <taxon>Marinococcus</taxon>
    </lineage>
</organism>
<proteinExistence type="predicted"/>
<dbReference type="SMART" id="SM00363">
    <property type="entry name" value="S4"/>
    <property type="match status" value="1"/>
</dbReference>
<dbReference type="InterPro" id="IPR012677">
    <property type="entry name" value="Nucleotide-bd_a/b_plait_sf"/>
</dbReference>
<evidence type="ECO:0000259" key="2">
    <source>
        <dbReference type="SMART" id="SM00363"/>
    </source>
</evidence>